<dbReference type="InterPro" id="IPR025723">
    <property type="entry name" value="ArsA/GET3_ATPase-like"/>
</dbReference>
<dbReference type="CDD" id="cd02035">
    <property type="entry name" value="ArsA"/>
    <property type="match status" value="1"/>
</dbReference>
<sequence length="324" mass="36340">MQFFNQISQKLLFVVGKGGVGRTTVATSLASYYAGQGESVLVVQWALKDSVSPIFSSPQCTHKETALPSGFKVMNYSAAEAIREYFVDHLKMRLLYSVIIENKHVQKLIHAAPGVQELFFLGRLFWLVELAQVERGYSYDRVIVDAPATGHAVSLFGIAPAIANFGITGPLAAECERVSKLLADSQKTGVIVVTLPEELPIEECYESIPRITKQLNRPPLAIFLNQSINSSFYANIDNIKNEDWFLNLEEKFKDNYSKQELKLILFALTKRNIFEKKLYDWSTIGENKDSPIPILPLPDIGLMHKVNTPFTVIESLAKYFATLT</sequence>
<accession>A0A833JCY2</accession>
<comment type="similarity">
    <text evidence="1">Belongs to the arsA ATPase family.</text>
</comment>
<organism evidence="5 6">
    <name type="scientific">Fluviispira multicolorata</name>
    <dbReference type="NCBI Taxonomy" id="2654512"/>
    <lineage>
        <taxon>Bacteria</taxon>
        <taxon>Pseudomonadati</taxon>
        <taxon>Bdellovibrionota</taxon>
        <taxon>Oligoflexia</taxon>
        <taxon>Silvanigrellales</taxon>
        <taxon>Silvanigrellaceae</taxon>
        <taxon>Fluviispira</taxon>
    </lineage>
</organism>
<reference evidence="5 6" key="1">
    <citation type="submission" date="2019-10" db="EMBL/GenBank/DDBJ databases">
        <title>New genus of Silvanigrellaceae.</title>
        <authorList>
            <person name="Pitt A."/>
            <person name="Hahn M.W."/>
        </authorList>
    </citation>
    <scope>NUCLEOTIDE SEQUENCE [LARGE SCALE GENOMIC DNA]</scope>
    <source>
        <strain evidence="5 6">33A1-SZDP</strain>
    </source>
</reference>
<dbReference type="PANTHER" id="PTHR10803:SF3">
    <property type="entry name" value="ATPASE GET3"/>
    <property type="match status" value="1"/>
</dbReference>
<dbReference type="InterPro" id="IPR016300">
    <property type="entry name" value="ATPase_ArsA/GET3"/>
</dbReference>
<feature type="domain" description="ArsA/GET3 Anion-transporting ATPase-like" evidence="4">
    <location>
        <begin position="10"/>
        <end position="158"/>
    </location>
</feature>
<dbReference type="GO" id="GO:0016887">
    <property type="term" value="F:ATP hydrolysis activity"/>
    <property type="evidence" value="ECO:0007669"/>
    <property type="project" value="InterPro"/>
</dbReference>
<dbReference type="RefSeq" id="WP_152213264.1">
    <property type="nucleotide sequence ID" value="NZ_WFLN01000007.1"/>
</dbReference>
<dbReference type="Pfam" id="PF02374">
    <property type="entry name" value="ArsA_ATPase"/>
    <property type="match status" value="1"/>
</dbReference>
<name>A0A833JCY2_9BACT</name>
<proteinExistence type="inferred from homology"/>
<comment type="catalytic activity">
    <reaction evidence="2">
        <text>arsenite(in) + ATP + H2O = arsenite(out) + ADP + phosphate + H(+)</text>
        <dbReference type="Rhea" id="RHEA:11348"/>
        <dbReference type="ChEBI" id="CHEBI:15377"/>
        <dbReference type="ChEBI" id="CHEBI:15378"/>
        <dbReference type="ChEBI" id="CHEBI:29242"/>
        <dbReference type="ChEBI" id="CHEBI:30616"/>
        <dbReference type="ChEBI" id="CHEBI:43474"/>
        <dbReference type="ChEBI" id="CHEBI:456216"/>
        <dbReference type="EC" id="7.3.2.7"/>
    </reaction>
</comment>
<evidence type="ECO:0000256" key="1">
    <source>
        <dbReference type="ARBA" id="ARBA00011040"/>
    </source>
</evidence>
<dbReference type="Gene3D" id="3.40.50.300">
    <property type="entry name" value="P-loop containing nucleotide triphosphate hydrolases"/>
    <property type="match status" value="1"/>
</dbReference>
<dbReference type="EC" id="7.3.2.7" evidence="3"/>
<evidence type="ECO:0000313" key="5">
    <source>
        <dbReference type="EMBL" id="KAB8029922.1"/>
    </source>
</evidence>
<dbReference type="GO" id="GO:0005524">
    <property type="term" value="F:ATP binding"/>
    <property type="evidence" value="ECO:0007669"/>
    <property type="project" value="InterPro"/>
</dbReference>
<keyword evidence="6" id="KW-1185">Reference proteome</keyword>
<gene>
    <name evidence="5" type="ORF">GCL57_10325</name>
</gene>
<dbReference type="AlphaFoldDB" id="A0A833JCY2"/>
<evidence type="ECO:0000259" key="4">
    <source>
        <dbReference type="Pfam" id="PF02374"/>
    </source>
</evidence>
<evidence type="ECO:0000313" key="6">
    <source>
        <dbReference type="Proteomes" id="UP000442694"/>
    </source>
</evidence>
<dbReference type="PANTHER" id="PTHR10803">
    <property type="entry name" value="ARSENICAL PUMP-DRIVING ATPASE ARSENITE-TRANSLOCATING ATPASE"/>
    <property type="match status" value="1"/>
</dbReference>
<dbReference type="EMBL" id="WFLN01000007">
    <property type="protein sequence ID" value="KAB8029922.1"/>
    <property type="molecule type" value="Genomic_DNA"/>
</dbReference>
<dbReference type="Proteomes" id="UP000442694">
    <property type="component" value="Unassembled WGS sequence"/>
</dbReference>
<evidence type="ECO:0000256" key="2">
    <source>
        <dbReference type="ARBA" id="ARBA00052296"/>
    </source>
</evidence>
<comment type="caution">
    <text evidence="5">The sequence shown here is derived from an EMBL/GenBank/DDBJ whole genome shotgun (WGS) entry which is preliminary data.</text>
</comment>
<dbReference type="GO" id="GO:0015446">
    <property type="term" value="F:ATPase-coupled arsenite transmembrane transporter activity"/>
    <property type="evidence" value="ECO:0007669"/>
    <property type="project" value="UniProtKB-EC"/>
</dbReference>
<evidence type="ECO:0000256" key="3">
    <source>
        <dbReference type="ARBA" id="ARBA00066752"/>
    </source>
</evidence>
<dbReference type="SUPFAM" id="SSF52540">
    <property type="entry name" value="P-loop containing nucleoside triphosphate hydrolases"/>
    <property type="match status" value="1"/>
</dbReference>
<protein>
    <recommendedName>
        <fullName evidence="3">arsenite-transporting ATPase</fullName>
        <ecNumber evidence="3">7.3.2.7</ecNumber>
    </recommendedName>
</protein>
<dbReference type="InterPro" id="IPR027417">
    <property type="entry name" value="P-loop_NTPase"/>
</dbReference>